<dbReference type="EMBL" id="KK117323">
    <property type="protein sequence ID" value="KFM70148.1"/>
    <property type="molecule type" value="Genomic_DNA"/>
</dbReference>
<evidence type="ECO:0000313" key="2">
    <source>
        <dbReference type="EMBL" id="KFM70148.1"/>
    </source>
</evidence>
<feature type="chain" id="PRO_5001830039" evidence="1">
    <location>
        <begin position="23"/>
        <end position="61"/>
    </location>
</feature>
<accession>A0A087TYF9</accession>
<organism evidence="2 3">
    <name type="scientific">Stegodyphus mimosarum</name>
    <name type="common">African social velvet spider</name>
    <dbReference type="NCBI Taxonomy" id="407821"/>
    <lineage>
        <taxon>Eukaryota</taxon>
        <taxon>Metazoa</taxon>
        <taxon>Ecdysozoa</taxon>
        <taxon>Arthropoda</taxon>
        <taxon>Chelicerata</taxon>
        <taxon>Arachnida</taxon>
        <taxon>Araneae</taxon>
        <taxon>Araneomorphae</taxon>
        <taxon>Entelegynae</taxon>
        <taxon>Eresoidea</taxon>
        <taxon>Eresidae</taxon>
        <taxon>Stegodyphus</taxon>
    </lineage>
</organism>
<keyword evidence="3" id="KW-1185">Reference proteome</keyword>
<evidence type="ECO:0000256" key="1">
    <source>
        <dbReference type="SAM" id="SignalP"/>
    </source>
</evidence>
<feature type="non-terminal residue" evidence="2">
    <location>
        <position position="61"/>
    </location>
</feature>
<feature type="signal peptide" evidence="1">
    <location>
        <begin position="1"/>
        <end position="22"/>
    </location>
</feature>
<protein>
    <submittedName>
        <fullName evidence="2">Uncharacterized protein</fullName>
    </submittedName>
</protein>
<keyword evidence="1" id="KW-0732">Signal</keyword>
<proteinExistence type="predicted"/>
<evidence type="ECO:0000313" key="3">
    <source>
        <dbReference type="Proteomes" id="UP000054359"/>
    </source>
</evidence>
<name>A0A087TYF9_STEMI</name>
<sequence length="61" mass="6376">MTRQFTIFSKAVSVALFYLTRASAPFYGATTITSAGHSITSSASKGAVAWLFAVSTIPSSL</sequence>
<reference evidence="2 3" key="1">
    <citation type="submission" date="2013-11" db="EMBL/GenBank/DDBJ databases">
        <title>Genome sequencing of Stegodyphus mimosarum.</title>
        <authorList>
            <person name="Bechsgaard J."/>
        </authorList>
    </citation>
    <scope>NUCLEOTIDE SEQUENCE [LARGE SCALE GENOMIC DNA]</scope>
</reference>
<gene>
    <name evidence="2" type="ORF">X975_06124</name>
</gene>
<dbReference type="Proteomes" id="UP000054359">
    <property type="component" value="Unassembled WGS sequence"/>
</dbReference>
<dbReference type="AlphaFoldDB" id="A0A087TYF9"/>